<accession>A0AAX4IJA9</accession>
<dbReference type="InterPro" id="IPR036864">
    <property type="entry name" value="Zn2-C6_fun-type_DNA-bd_sf"/>
</dbReference>
<dbReference type="GO" id="GO:0003677">
    <property type="term" value="F:DNA binding"/>
    <property type="evidence" value="ECO:0007669"/>
    <property type="project" value="UniProtKB-KW"/>
</dbReference>
<dbReference type="InterPro" id="IPR001138">
    <property type="entry name" value="Zn2Cys6_DnaBD"/>
</dbReference>
<dbReference type="KEGG" id="cdet:87944461"/>
<dbReference type="SMART" id="SM00066">
    <property type="entry name" value="GAL4"/>
    <property type="match status" value="1"/>
</dbReference>
<dbReference type="SUPFAM" id="SSF57701">
    <property type="entry name" value="Zn2/Cys6 DNA-binding domain"/>
    <property type="match status" value="1"/>
</dbReference>
<gene>
    <name evidence="3" type="ORF">CDEST_07958</name>
</gene>
<dbReference type="GeneID" id="87944461"/>
<dbReference type="GO" id="GO:0008270">
    <property type="term" value="F:zinc ion binding"/>
    <property type="evidence" value="ECO:0007669"/>
    <property type="project" value="InterPro"/>
</dbReference>
<sequence length="425" mass="46812">MRQRTPHRKSRFGCKECKQRHVKCDENRPACVNCTTGQRRCSFLDTESSMPSSASAFLYQCPSPATSIGGSSPNTAGGGLTPVEPASYRSAYPPTEPYDFRHMELLYHFEHGLGATQGFDDDPTREKYQKMSLKQAIRTPYLMDELLAIAAAHKSTLPGEDQAFYRGEATRLQTRGLAQFNATNTEVSNDNFLAVFLYSTWLSQHVLFDAFSSSSSSSSSVGPAGFSETLDKLVHCMGLHRGVRTIVGGSWHKLKAHLDEHMGPGSPFVDSIIIGHDRFEMGDECRGLSELFDRDGGGGGGGGWNEASRAALAEAVEHLQLMFDVQRNTALTAGRRNSTVIEWSIRAPTEYVGLLDQRRPEALVVLAYWGVLLHRAREAWTFGDAGRTLVRSVAAHLGSYWSEWLAWPQAEVGSPGDSASSPRHY</sequence>
<evidence type="ECO:0000259" key="2">
    <source>
        <dbReference type="PROSITE" id="PS50048"/>
    </source>
</evidence>
<organism evidence="3 4">
    <name type="scientific">Colletotrichum destructivum</name>
    <dbReference type="NCBI Taxonomy" id="34406"/>
    <lineage>
        <taxon>Eukaryota</taxon>
        <taxon>Fungi</taxon>
        <taxon>Dikarya</taxon>
        <taxon>Ascomycota</taxon>
        <taxon>Pezizomycotina</taxon>
        <taxon>Sordariomycetes</taxon>
        <taxon>Hypocreomycetidae</taxon>
        <taxon>Glomerellales</taxon>
        <taxon>Glomerellaceae</taxon>
        <taxon>Colletotrichum</taxon>
        <taxon>Colletotrichum destructivum species complex</taxon>
    </lineage>
</organism>
<dbReference type="RefSeq" id="XP_062780168.1">
    <property type="nucleotide sequence ID" value="XM_062924117.1"/>
</dbReference>
<evidence type="ECO:0000313" key="4">
    <source>
        <dbReference type="Proteomes" id="UP001322277"/>
    </source>
</evidence>
<keyword evidence="1" id="KW-0539">Nucleus</keyword>
<evidence type="ECO:0000256" key="1">
    <source>
        <dbReference type="ARBA" id="ARBA00023242"/>
    </source>
</evidence>
<dbReference type="GO" id="GO:0001228">
    <property type="term" value="F:DNA-binding transcription activator activity, RNA polymerase II-specific"/>
    <property type="evidence" value="ECO:0007669"/>
    <property type="project" value="TreeGrafter"/>
</dbReference>
<protein>
    <submittedName>
        <fullName evidence="3">Zn(2)Cys(6) fungal-type DNA-binding domain-containing protein</fullName>
    </submittedName>
</protein>
<dbReference type="EMBL" id="CP137309">
    <property type="protein sequence ID" value="WQF82944.1"/>
    <property type="molecule type" value="Genomic_DNA"/>
</dbReference>
<dbReference type="CDD" id="cd00067">
    <property type="entry name" value="GAL4"/>
    <property type="match status" value="1"/>
</dbReference>
<dbReference type="Pfam" id="PF00172">
    <property type="entry name" value="Zn_clus"/>
    <property type="match status" value="1"/>
</dbReference>
<dbReference type="PANTHER" id="PTHR47784">
    <property type="entry name" value="STEROL UPTAKE CONTROL PROTEIN 2"/>
    <property type="match status" value="1"/>
</dbReference>
<dbReference type="PANTHER" id="PTHR47784:SF4">
    <property type="entry name" value="ZN(II)2CYS6 TRANSCRIPTION FACTOR (EUROFUNG)"/>
    <property type="match status" value="1"/>
</dbReference>
<dbReference type="Gene3D" id="4.10.240.10">
    <property type="entry name" value="Zn(2)-C6 fungal-type DNA-binding domain"/>
    <property type="match status" value="1"/>
</dbReference>
<reference evidence="4" key="1">
    <citation type="journal article" date="2023" name="bioRxiv">
        <title>Complete genome of the Medicago anthracnose fungus, Colletotrichum destructivum, reveals a mini-chromosome-like region within a core chromosome.</title>
        <authorList>
            <person name="Lapalu N."/>
            <person name="Simon A."/>
            <person name="Lu A."/>
            <person name="Plaumann P.-L."/>
            <person name="Amselem J."/>
            <person name="Pigne S."/>
            <person name="Auger A."/>
            <person name="Koch C."/>
            <person name="Dallery J.-F."/>
            <person name="O'Connell R.J."/>
        </authorList>
    </citation>
    <scope>NUCLEOTIDE SEQUENCE [LARGE SCALE GENOMIC DNA]</scope>
    <source>
        <strain evidence="4">CBS 520.97</strain>
    </source>
</reference>
<dbReference type="AlphaFoldDB" id="A0AAX4IJA9"/>
<feature type="domain" description="Zn(2)-C6 fungal-type" evidence="2">
    <location>
        <begin position="13"/>
        <end position="43"/>
    </location>
</feature>
<keyword evidence="4" id="KW-1185">Reference proteome</keyword>
<dbReference type="Proteomes" id="UP001322277">
    <property type="component" value="Chromosome 5"/>
</dbReference>
<dbReference type="InterPro" id="IPR053157">
    <property type="entry name" value="Sterol_Uptake_Regulator"/>
</dbReference>
<name>A0AAX4IJA9_9PEZI</name>
<evidence type="ECO:0000313" key="3">
    <source>
        <dbReference type="EMBL" id="WQF82944.1"/>
    </source>
</evidence>
<dbReference type="PROSITE" id="PS00463">
    <property type="entry name" value="ZN2_CY6_FUNGAL_1"/>
    <property type="match status" value="1"/>
</dbReference>
<proteinExistence type="predicted"/>
<dbReference type="PROSITE" id="PS50048">
    <property type="entry name" value="ZN2_CY6_FUNGAL_2"/>
    <property type="match status" value="1"/>
</dbReference>
<keyword evidence="3" id="KW-0238">DNA-binding</keyword>